<protein>
    <recommendedName>
        <fullName evidence="3">Aspartate/glutamate racemase family protein</fullName>
    </recommendedName>
</protein>
<dbReference type="Proteomes" id="UP000004386">
    <property type="component" value="Unassembled WGS sequence"/>
</dbReference>
<evidence type="ECO:0000313" key="1">
    <source>
        <dbReference type="EMBL" id="EEQ94371.1"/>
    </source>
</evidence>
<dbReference type="GO" id="GO:0047661">
    <property type="term" value="F:amino-acid racemase activity"/>
    <property type="evidence" value="ECO:0007669"/>
    <property type="project" value="InterPro"/>
</dbReference>
<sequence>MLLHPLQPHFISETATMTVYAVSRNSQSWYGEQIGILILDAAYPCVPGNVGNATTYTYPVRYQEVRGASIDRLLNQRDPALKEAFVEAALELQGRGVKAITGACGFMAYFQEEVAEAVDIPVFLSSLMQIPFMHAVARGTVGVITANAERLSPRHFAASGIPETIPIVLAGMEDQAEFREAILEEKGTLDSAAIEREVCEVAMKLVRDNPEVRSILLECSDLPPYAHAVQKVTGRPVFDFISMINYVQQTVACRAYHGFM</sequence>
<reference evidence="1 2" key="1">
    <citation type="submission" date="2009-05" db="EMBL/GenBank/DDBJ databases">
        <authorList>
            <person name="Setubal J.C."/>
            <person name="Boyle S."/>
            <person name="Crasta O.R."/>
            <person name="Gillespie J.J."/>
            <person name="Kenyon R.W."/>
            <person name="Lu J."/>
            <person name="Mane S."/>
            <person name="Nagrani S."/>
            <person name="Shallom J.M."/>
            <person name="Shallom S."/>
            <person name="Shukla M."/>
            <person name="Snyder E.E."/>
            <person name="Sobral B.W."/>
            <person name="Wattam A.R."/>
            <person name="Will R."/>
            <person name="Williams K."/>
            <person name="Yoo H."/>
            <person name="Munk C."/>
            <person name="Tapia R."/>
            <person name="Green L."/>
            <person name="Rogers Y."/>
            <person name="Detter J.C."/>
            <person name="Bruce D."/>
            <person name="Brettin T.S."/>
            <person name="Tsolis R."/>
        </authorList>
    </citation>
    <scope>NUCLEOTIDE SEQUENCE [LARGE SCALE GENOMIC DNA]</scope>
    <source>
        <strain evidence="1 2">LMG 3301</strain>
    </source>
</reference>
<organism evidence="1 2">
    <name type="scientific">Brucella intermedia LMG 3301</name>
    <dbReference type="NCBI Taxonomy" id="641118"/>
    <lineage>
        <taxon>Bacteria</taxon>
        <taxon>Pseudomonadati</taxon>
        <taxon>Pseudomonadota</taxon>
        <taxon>Alphaproteobacteria</taxon>
        <taxon>Hyphomicrobiales</taxon>
        <taxon>Brucellaceae</taxon>
        <taxon>Brucella/Ochrobactrum group</taxon>
        <taxon>Brucella</taxon>
    </lineage>
</organism>
<name>C4WQ28_9HYPH</name>
<evidence type="ECO:0008006" key="3">
    <source>
        <dbReference type="Google" id="ProtNLM"/>
    </source>
</evidence>
<dbReference type="HOGENOM" id="CLU_093553_0_0_5"/>
<dbReference type="EMBL" id="ACQA01000002">
    <property type="protein sequence ID" value="EEQ94371.1"/>
    <property type="molecule type" value="Genomic_DNA"/>
</dbReference>
<dbReference type="AlphaFoldDB" id="C4WQ28"/>
<gene>
    <name evidence="1" type="ORF">OINT_2001599</name>
</gene>
<dbReference type="InterPro" id="IPR015942">
    <property type="entry name" value="Asp/Glu/hydantoin_racemase"/>
</dbReference>
<proteinExistence type="predicted"/>
<dbReference type="Pfam" id="PF01177">
    <property type="entry name" value="Asp_Glu_race"/>
    <property type="match status" value="1"/>
</dbReference>
<comment type="caution">
    <text evidence="1">The sequence shown here is derived from an EMBL/GenBank/DDBJ whole genome shotgun (WGS) entry which is preliminary data.</text>
</comment>
<dbReference type="NCBIfam" id="NF005679">
    <property type="entry name" value="PRK07475.1"/>
    <property type="match status" value="1"/>
</dbReference>
<accession>C4WQ28</accession>
<evidence type="ECO:0000313" key="2">
    <source>
        <dbReference type="Proteomes" id="UP000004386"/>
    </source>
</evidence>